<organism evidence="2 4">
    <name type="scientific">Roseomonas gilardii</name>
    <dbReference type="NCBI Taxonomy" id="257708"/>
    <lineage>
        <taxon>Bacteria</taxon>
        <taxon>Pseudomonadati</taxon>
        <taxon>Pseudomonadota</taxon>
        <taxon>Alphaproteobacteria</taxon>
        <taxon>Acetobacterales</taxon>
        <taxon>Roseomonadaceae</taxon>
        <taxon>Roseomonas</taxon>
    </lineage>
</organism>
<dbReference type="STRING" id="257708.RGI145_02780"/>
<evidence type="ECO:0000313" key="4">
    <source>
        <dbReference type="Proteomes" id="UP000185494"/>
    </source>
</evidence>
<reference evidence="3 5" key="2">
    <citation type="journal article" date="2019" name="Microb. Pathog.">
        <title>Comparison of VITEK 2, MALDI-TOF MS, 16S rRNA gene sequencing, and whole-genome sequencing for identification of Roseomonas mucosa.</title>
        <authorList>
            <person name="Rudolph W.W."/>
            <person name="Gunzer F."/>
            <person name="Trauth M."/>
            <person name="Bunk B."/>
            <person name="Bigge R."/>
            <person name="Schrottner P."/>
        </authorList>
    </citation>
    <scope>NUCLEOTIDE SEQUENCE [LARGE SCALE GENOMIC DNA]</scope>
    <source>
        <strain evidence="3 5">DSM 103800</strain>
    </source>
</reference>
<dbReference type="KEGG" id="rgi:RGI145_02780"/>
<gene>
    <name evidence="2" type="ORF">RGI145_02780</name>
    <name evidence="3" type="ORF">RQ831_07845</name>
</gene>
<dbReference type="EMBL" id="CP015583">
    <property type="protein sequence ID" value="APT56196.1"/>
    <property type="molecule type" value="Genomic_DNA"/>
</dbReference>
<reference evidence="2 4" key="1">
    <citation type="submission" date="2016-05" db="EMBL/GenBank/DDBJ databases">
        <title>Complete Genome and Methylome Analysis of Psychrotrophic Bacterial Isolates from Antarctic Lake Untersee.</title>
        <authorList>
            <person name="Fomenkov A."/>
            <person name="Akimov V.N."/>
            <person name="Vasilyeva L.V."/>
            <person name="Andersen D."/>
            <person name="Vincze T."/>
            <person name="Roberts R.J."/>
        </authorList>
    </citation>
    <scope>NUCLEOTIDE SEQUENCE [LARGE SCALE GENOMIC DNA]</scope>
    <source>
        <strain evidence="2 4">U14-5</strain>
    </source>
</reference>
<evidence type="ECO:0000256" key="1">
    <source>
        <dbReference type="SAM" id="MobiDB-lite"/>
    </source>
</evidence>
<dbReference type="RefSeq" id="WP_075797147.1">
    <property type="nucleotide sequence ID" value="NZ_CP015583.1"/>
</dbReference>
<feature type="compositionally biased region" description="Polar residues" evidence="1">
    <location>
        <begin position="1"/>
        <end position="31"/>
    </location>
</feature>
<dbReference type="Proteomes" id="UP000185494">
    <property type="component" value="Chromosome 1"/>
</dbReference>
<protein>
    <submittedName>
        <fullName evidence="2">Uncharacterized protein</fullName>
    </submittedName>
</protein>
<evidence type="ECO:0000313" key="3">
    <source>
        <dbReference type="EMBL" id="MDT8330964.1"/>
    </source>
</evidence>
<evidence type="ECO:0000313" key="2">
    <source>
        <dbReference type="EMBL" id="APT56196.1"/>
    </source>
</evidence>
<name>A0A1L7ABN7_9PROT</name>
<evidence type="ECO:0000313" key="5">
    <source>
        <dbReference type="Proteomes" id="UP001258945"/>
    </source>
</evidence>
<reference evidence="3" key="3">
    <citation type="submission" date="2023-09" db="EMBL/GenBank/DDBJ databases">
        <authorList>
            <person name="Schober I."/>
            <person name="Bunk B."/>
        </authorList>
    </citation>
    <scope>NUCLEOTIDE SEQUENCE</scope>
    <source>
        <strain evidence="3">DSM 103800</strain>
    </source>
</reference>
<keyword evidence="5" id="KW-1185">Reference proteome</keyword>
<dbReference type="EMBL" id="JAVVDO010000009">
    <property type="protein sequence ID" value="MDT8330964.1"/>
    <property type="molecule type" value="Genomic_DNA"/>
</dbReference>
<dbReference type="AlphaFoldDB" id="A0A1L7ABN7"/>
<sequence length="84" mass="8981">MFINTRTQVIPSVTQSRDLPQNTPAASQDPSAEQHDDGLVHGHSWAYAQGEKDGPVGLRQGATVADASSIRTPSSAVHDDLHYS</sequence>
<proteinExistence type="predicted"/>
<feature type="region of interest" description="Disordered" evidence="1">
    <location>
        <begin position="1"/>
        <end position="84"/>
    </location>
</feature>
<accession>A0A1L7ABN7</accession>
<dbReference type="Proteomes" id="UP001258945">
    <property type="component" value="Unassembled WGS sequence"/>
</dbReference>